<keyword evidence="1" id="KW-0472">Membrane</keyword>
<dbReference type="EMBL" id="MU006347">
    <property type="protein sequence ID" value="KAF2845398.1"/>
    <property type="molecule type" value="Genomic_DNA"/>
</dbReference>
<keyword evidence="1" id="KW-1133">Transmembrane helix</keyword>
<dbReference type="AlphaFoldDB" id="A0A6A7ATE0"/>
<evidence type="ECO:0000256" key="1">
    <source>
        <dbReference type="SAM" id="Phobius"/>
    </source>
</evidence>
<evidence type="ECO:0000313" key="3">
    <source>
        <dbReference type="Proteomes" id="UP000799423"/>
    </source>
</evidence>
<evidence type="ECO:0000313" key="2">
    <source>
        <dbReference type="EMBL" id="KAF2845398.1"/>
    </source>
</evidence>
<proteinExistence type="predicted"/>
<keyword evidence="1" id="KW-0812">Transmembrane</keyword>
<keyword evidence="3" id="KW-1185">Reference proteome</keyword>
<sequence>MREWREYNVDCETSLLCSSPVACVRLNGHHAGTKGCCAGWVITLVFIFLLFSDPSPVPCHYPGTLSKLYCGTLRPGESRFARDVMFKVGPCGVIHTMRTSAPDNLAALYGVL</sequence>
<feature type="transmembrane region" description="Helical" evidence="1">
    <location>
        <begin position="35"/>
        <end position="52"/>
    </location>
</feature>
<dbReference type="Proteomes" id="UP000799423">
    <property type="component" value="Unassembled WGS sequence"/>
</dbReference>
<name>A0A6A7ATE0_9PLEO</name>
<accession>A0A6A7ATE0</accession>
<gene>
    <name evidence="2" type="ORF">T440DRAFT_276385</name>
</gene>
<organism evidence="2 3">
    <name type="scientific">Plenodomus tracheiphilus IPT5</name>
    <dbReference type="NCBI Taxonomy" id="1408161"/>
    <lineage>
        <taxon>Eukaryota</taxon>
        <taxon>Fungi</taxon>
        <taxon>Dikarya</taxon>
        <taxon>Ascomycota</taxon>
        <taxon>Pezizomycotina</taxon>
        <taxon>Dothideomycetes</taxon>
        <taxon>Pleosporomycetidae</taxon>
        <taxon>Pleosporales</taxon>
        <taxon>Pleosporineae</taxon>
        <taxon>Leptosphaeriaceae</taxon>
        <taxon>Plenodomus</taxon>
    </lineage>
</organism>
<reference evidence="2" key="1">
    <citation type="submission" date="2020-01" db="EMBL/GenBank/DDBJ databases">
        <authorList>
            <consortium name="DOE Joint Genome Institute"/>
            <person name="Haridas S."/>
            <person name="Albert R."/>
            <person name="Binder M."/>
            <person name="Bloem J."/>
            <person name="Labutti K."/>
            <person name="Salamov A."/>
            <person name="Andreopoulos B."/>
            <person name="Baker S.E."/>
            <person name="Barry K."/>
            <person name="Bills G."/>
            <person name="Bluhm B.H."/>
            <person name="Cannon C."/>
            <person name="Castanera R."/>
            <person name="Culley D.E."/>
            <person name="Daum C."/>
            <person name="Ezra D."/>
            <person name="Gonzalez J.B."/>
            <person name="Henrissat B."/>
            <person name="Kuo A."/>
            <person name="Liang C."/>
            <person name="Lipzen A."/>
            <person name="Lutzoni F."/>
            <person name="Magnuson J."/>
            <person name="Mondo S."/>
            <person name="Nolan M."/>
            <person name="Ohm R."/>
            <person name="Pangilinan J."/>
            <person name="Park H.-J."/>
            <person name="Ramirez L."/>
            <person name="Alfaro M."/>
            <person name="Sun H."/>
            <person name="Tritt A."/>
            <person name="Yoshinaga Y."/>
            <person name="Zwiers L.-H."/>
            <person name="Turgeon B.G."/>
            <person name="Goodwin S.B."/>
            <person name="Spatafora J.W."/>
            <person name="Crous P.W."/>
            <person name="Grigoriev I.V."/>
        </authorList>
    </citation>
    <scope>NUCLEOTIDE SEQUENCE</scope>
    <source>
        <strain evidence="2">IPT5</strain>
    </source>
</reference>
<protein>
    <submittedName>
        <fullName evidence="2">Uncharacterized protein</fullName>
    </submittedName>
</protein>